<keyword evidence="6" id="KW-1185">Reference proteome</keyword>
<dbReference type="InterPro" id="IPR009050">
    <property type="entry name" value="Globin-like_sf"/>
</dbReference>
<gene>
    <name evidence="5" type="ORF">D0Y53_02860</name>
</gene>
<reference evidence="5 6" key="1">
    <citation type="submission" date="2018-08" db="EMBL/GenBank/DDBJ databases">
        <title>Lysobacter weifangensis sp. nov., a new member of the family 'Xanthomonadaceae', isolated from soil in a farmland.</title>
        <authorList>
            <person name="Zhao H."/>
        </authorList>
    </citation>
    <scope>NUCLEOTIDE SEQUENCE [LARGE SCALE GENOMIC DNA]</scope>
    <source>
        <strain evidence="5 6">WF-2</strain>
    </source>
</reference>
<name>A0A372DR00_9GAMM</name>
<protein>
    <submittedName>
        <fullName evidence="5">Group III truncated hemoglobin</fullName>
    </submittedName>
</protein>
<dbReference type="AlphaFoldDB" id="A0A372DR00"/>
<dbReference type="GO" id="GO:0019825">
    <property type="term" value="F:oxygen binding"/>
    <property type="evidence" value="ECO:0007669"/>
    <property type="project" value="InterPro"/>
</dbReference>
<dbReference type="InterPro" id="IPR012292">
    <property type="entry name" value="Globin/Proto"/>
</dbReference>
<dbReference type="CDD" id="cd08916">
    <property type="entry name" value="TrHb3_P"/>
    <property type="match status" value="1"/>
</dbReference>
<evidence type="ECO:0000313" key="5">
    <source>
        <dbReference type="EMBL" id="RFP62010.1"/>
    </source>
</evidence>
<dbReference type="EMBL" id="QVPD01000002">
    <property type="protein sequence ID" value="RFP62010.1"/>
    <property type="molecule type" value="Genomic_DNA"/>
</dbReference>
<organism evidence="5 6">
    <name type="scientific">Cognatiluteimonas weifangensis</name>
    <dbReference type="NCBI Taxonomy" id="2303539"/>
    <lineage>
        <taxon>Bacteria</taxon>
        <taxon>Pseudomonadati</taxon>
        <taxon>Pseudomonadota</taxon>
        <taxon>Gammaproteobacteria</taxon>
        <taxon>Lysobacterales</taxon>
        <taxon>Lysobacteraceae</taxon>
        <taxon>Cognatiluteimonas</taxon>
    </lineage>
</organism>
<dbReference type="Proteomes" id="UP000262917">
    <property type="component" value="Unassembled WGS sequence"/>
</dbReference>
<sequence>MSEPTAPDADAIARLVDRFYDRVQVEPLIGPVFQAVVHDWDAHKRLLTSFWCSVALHAGSYRGNPMAAHRPLPIDNRHFERWLALWQDTAQTLLPPTQAALMVDFARRIGSSLRYGLNLDTVRPLPLRKRQMG</sequence>
<keyword evidence="3" id="KW-0479">Metal-binding</keyword>
<keyword evidence="1" id="KW-0813">Transport</keyword>
<evidence type="ECO:0000256" key="4">
    <source>
        <dbReference type="ARBA" id="ARBA00023004"/>
    </source>
</evidence>
<evidence type="ECO:0000313" key="6">
    <source>
        <dbReference type="Proteomes" id="UP000262917"/>
    </source>
</evidence>
<evidence type="ECO:0000256" key="3">
    <source>
        <dbReference type="ARBA" id="ARBA00022723"/>
    </source>
</evidence>
<proteinExistence type="predicted"/>
<evidence type="ECO:0000256" key="2">
    <source>
        <dbReference type="ARBA" id="ARBA00022617"/>
    </source>
</evidence>
<dbReference type="SUPFAM" id="SSF46458">
    <property type="entry name" value="Globin-like"/>
    <property type="match status" value="1"/>
</dbReference>
<dbReference type="Gene3D" id="1.10.490.10">
    <property type="entry name" value="Globins"/>
    <property type="match status" value="1"/>
</dbReference>
<dbReference type="Pfam" id="PF01152">
    <property type="entry name" value="Bac_globin"/>
    <property type="match status" value="1"/>
</dbReference>
<dbReference type="OrthoDB" id="25954at2"/>
<keyword evidence="2" id="KW-0349">Heme</keyword>
<dbReference type="RefSeq" id="WP_117201685.1">
    <property type="nucleotide sequence ID" value="NZ_JBHTBK010000023.1"/>
</dbReference>
<keyword evidence="4" id="KW-0408">Iron</keyword>
<evidence type="ECO:0000256" key="1">
    <source>
        <dbReference type="ARBA" id="ARBA00022448"/>
    </source>
</evidence>
<dbReference type="GO" id="GO:0020037">
    <property type="term" value="F:heme binding"/>
    <property type="evidence" value="ECO:0007669"/>
    <property type="project" value="InterPro"/>
</dbReference>
<accession>A0A372DR00</accession>
<dbReference type="InterPro" id="IPR001486">
    <property type="entry name" value="Hemoglobin_trunc"/>
</dbReference>
<comment type="caution">
    <text evidence="5">The sequence shown here is derived from an EMBL/GenBank/DDBJ whole genome shotgun (WGS) entry which is preliminary data.</text>
</comment>
<dbReference type="GO" id="GO:0046872">
    <property type="term" value="F:metal ion binding"/>
    <property type="evidence" value="ECO:0007669"/>
    <property type="project" value="UniProtKB-KW"/>
</dbReference>